<evidence type="ECO:0000313" key="4">
    <source>
        <dbReference type="Proteomes" id="UP000257240"/>
    </source>
</evidence>
<keyword evidence="1" id="KW-0732">Signal</keyword>
<dbReference type="Gene3D" id="3.40.250.10">
    <property type="entry name" value="Rhodanese-like domain"/>
    <property type="match status" value="1"/>
</dbReference>
<accession>A0A101FJX7</accession>
<protein>
    <submittedName>
        <fullName evidence="3">Sulfurtransferase</fullName>
    </submittedName>
</protein>
<dbReference type="SMART" id="SM00450">
    <property type="entry name" value="RHOD"/>
    <property type="match status" value="1"/>
</dbReference>
<dbReference type="EMBL" id="DLVE01000052">
    <property type="protein sequence ID" value="HAA83896.1"/>
    <property type="molecule type" value="Genomic_DNA"/>
</dbReference>
<dbReference type="RefSeq" id="WP_273018978.1">
    <property type="nucleotide sequence ID" value="NZ_DAINLL010000001.1"/>
</dbReference>
<dbReference type="InterPro" id="IPR001763">
    <property type="entry name" value="Rhodanese-like_dom"/>
</dbReference>
<reference evidence="3 4" key="1">
    <citation type="journal article" date="2018" name="Nat. Biotechnol.">
        <title>A standardized bacterial taxonomy based on genome phylogeny substantially revises the tree of life.</title>
        <authorList>
            <person name="Parks D.H."/>
            <person name="Chuvochina M."/>
            <person name="Waite D.W."/>
            <person name="Rinke C."/>
            <person name="Skarshewski A."/>
            <person name="Chaumeil P.A."/>
            <person name="Hugenholtz P."/>
        </authorList>
    </citation>
    <scope>NUCLEOTIDE SEQUENCE [LARGE SCALE GENOMIC DNA]</scope>
    <source>
        <strain evidence="3">UBA12529</strain>
    </source>
</reference>
<dbReference type="InterPro" id="IPR036873">
    <property type="entry name" value="Rhodanese-like_dom_sf"/>
</dbReference>
<dbReference type="SUPFAM" id="SSF52821">
    <property type="entry name" value="Rhodanese/Cell cycle control phosphatase"/>
    <property type="match status" value="1"/>
</dbReference>
<evidence type="ECO:0000313" key="3">
    <source>
        <dbReference type="EMBL" id="HAA83896.1"/>
    </source>
</evidence>
<feature type="signal peptide" evidence="1">
    <location>
        <begin position="1"/>
        <end position="21"/>
    </location>
</feature>
<keyword evidence="3" id="KW-0808">Transferase</keyword>
<evidence type="ECO:0000256" key="1">
    <source>
        <dbReference type="SAM" id="SignalP"/>
    </source>
</evidence>
<dbReference type="PROSITE" id="PS50206">
    <property type="entry name" value="RHODANESE_3"/>
    <property type="match status" value="1"/>
</dbReference>
<comment type="caution">
    <text evidence="3">The sequence shown here is derived from an EMBL/GenBank/DDBJ whole genome shotgun (WGS) entry which is preliminary data.</text>
</comment>
<dbReference type="AlphaFoldDB" id="A0A101FJX7"/>
<dbReference type="PANTHER" id="PTHR43031:SF1">
    <property type="entry name" value="PYRIDINE NUCLEOTIDE-DISULPHIDE OXIDOREDUCTASE"/>
    <property type="match status" value="1"/>
</dbReference>
<gene>
    <name evidence="3" type="ORF">DCE01_03830</name>
</gene>
<dbReference type="PANTHER" id="PTHR43031">
    <property type="entry name" value="FAD-DEPENDENT OXIDOREDUCTASE"/>
    <property type="match status" value="1"/>
</dbReference>
<dbReference type="Pfam" id="PF00581">
    <property type="entry name" value="Rhodanese"/>
    <property type="match status" value="1"/>
</dbReference>
<proteinExistence type="predicted"/>
<evidence type="ECO:0000259" key="2">
    <source>
        <dbReference type="PROSITE" id="PS50206"/>
    </source>
</evidence>
<feature type="chain" id="PRO_5030019977" evidence="1">
    <location>
        <begin position="22"/>
        <end position="164"/>
    </location>
</feature>
<dbReference type="Proteomes" id="UP000257240">
    <property type="component" value="Unassembled WGS sequence"/>
</dbReference>
<feature type="domain" description="Rhodanese" evidence="2">
    <location>
        <begin position="57"/>
        <end position="147"/>
    </location>
</feature>
<dbReference type="CDD" id="cd00158">
    <property type="entry name" value="RHOD"/>
    <property type="match status" value="1"/>
</dbReference>
<dbReference type="InterPro" id="IPR050229">
    <property type="entry name" value="GlpE_sulfurtransferase"/>
</dbReference>
<organism evidence="3 4">
    <name type="scientific">Thermodesulfobacterium commune</name>
    <dbReference type="NCBI Taxonomy" id="1741"/>
    <lineage>
        <taxon>Bacteria</taxon>
        <taxon>Pseudomonadati</taxon>
        <taxon>Thermodesulfobacteriota</taxon>
        <taxon>Thermodesulfobacteria</taxon>
        <taxon>Thermodesulfobacteriales</taxon>
        <taxon>Thermodesulfobacteriaceae</taxon>
        <taxon>Thermodesulfobacterium</taxon>
    </lineage>
</organism>
<dbReference type="GO" id="GO:0016740">
    <property type="term" value="F:transferase activity"/>
    <property type="evidence" value="ECO:0007669"/>
    <property type="project" value="UniProtKB-KW"/>
</dbReference>
<name>A0A101FJX7_9BACT</name>
<sequence length="164" mass="18211">MRSGKKFLSWVLSFLVFTFVAVNTGFTATPLSEERVKEAKTVCGVQEVDVEGAKKLIAEGAVILDVREYTEYKAGHIPGAIWAPRGLLDFKAYEWLPDKEKTYLVYCRTGGRGVVATCDLKKLGYKKVYNLKGGFVAWKEAKQPIETGEPEGPGKGMKKATYIH</sequence>